<evidence type="ECO:0000259" key="2">
    <source>
        <dbReference type="Pfam" id="PF14021"/>
    </source>
</evidence>
<gene>
    <name evidence="3" type="ORF">OFY01_03460</name>
</gene>
<evidence type="ECO:0000256" key="1">
    <source>
        <dbReference type="SAM" id="MobiDB-lite"/>
    </source>
</evidence>
<proteinExistence type="predicted"/>
<feature type="domain" description="TNT" evidence="2">
    <location>
        <begin position="392"/>
        <end position="501"/>
    </location>
</feature>
<protein>
    <submittedName>
        <fullName evidence="3">TNT domain-containing protein</fullName>
    </submittedName>
</protein>
<dbReference type="InterPro" id="IPR025331">
    <property type="entry name" value="TNT"/>
</dbReference>
<comment type="caution">
    <text evidence="3">The sequence shown here is derived from an EMBL/GenBank/DDBJ whole genome shotgun (WGS) entry which is preliminary data.</text>
</comment>
<evidence type="ECO:0000313" key="4">
    <source>
        <dbReference type="Proteomes" id="UP001163064"/>
    </source>
</evidence>
<reference evidence="3" key="1">
    <citation type="submission" date="2022-10" db="EMBL/GenBank/DDBJ databases">
        <title>Streptomyces beihaiensis sp. nov., a chitin degrading actinobacterium, isolated from shrimp pond soil.</title>
        <authorList>
            <person name="Xie J."/>
            <person name="Shen N."/>
        </authorList>
    </citation>
    <scope>NUCLEOTIDE SEQUENCE</scope>
    <source>
        <strain evidence="3">GXMU-J5</strain>
    </source>
</reference>
<accession>A0ABT3TQY2</accession>
<feature type="region of interest" description="Disordered" evidence="1">
    <location>
        <begin position="1"/>
        <end position="24"/>
    </location>
</feature>
<dbReference type="RefSeq" id="WP_266596168.1">
    <property type="nucleotide sequence ID" value="NZ_JAPHNL010000022.1"/>
</dbReference>
<dbReference type="PANTHER" id="PTHR42059">
    <property type="entry name" value="TNT DOMAIN-CONTAINING PROTEIN"/>
    <property type="match status" value="1"/>
</dbReference>
<dbReference type="PANTHER" id="PTHR42059:SF1">
    <property type="entry name" value="TNT DOMAIN-CONTAINING PROTEIN"/>
    <property type="match status" value="1"/>
</dbReference>
<name>A0ABT3TQY2_9ACTN</name>
<dbReference type="InterPro" id="IPR053024">
    <property type="entry name" value="Fungal_surface_NADase"/>
</dbReference>
<sequence>SAAQALASADRARQYADQTEATDASARRYADQAAASQALAESAAAAAQGDATAARSAATAADSDATAAQQAATTAEAAATAARKAAAQADKDATAAATAAKDALKQARQAQAAATKAEESQDTTAIAKGVSTGVPHTFAMARTSLVSAKPTGKCQYQEYSSDYCKQTFTLVYNVTVDFFYCADLVAPATPSGCPAADSFLVGSKTVQQSKTVTKEVEDPSLAALDAVAKSLWDGFKADVDKCVLGGSVGHCALAASVLIPPSKVIDGFHALQALDMALRTGTGIADAYKGLKAVDLSEQTAAVLNTIVEAQNSYGGLVKQLAAQGKLLPSVSGLSPDVMALLHGYQPYGDLTPAEFVGKYWDKSADSWDWSTALDDPSGAVAGTEHTVWPKAGERWDRFGGEKGQWLAPEGTAYAERSLPPENLHQGYHRYVWVKDWTPETAAQYVKGGKLASGDITASKVSPGFGQPGMGTQFKLPGNWRQDGEATMNVQWLLDHHFIKDLDR</sequence>
<dbReference type="Proteomes" id="UP001163064">
    <property type="component" value="Unassembled WGS sequence"/>
</dbReference>
<dbReference type="EMBL" id="JAPHNL010000022">
    <property type="protein sequence ID" value="MCX3058842.1"/>
    <property type="molecule type" value="Genomic_DNA"/>
</dbReference>
<organism evidence="3 4">
    <name type="scientific">Streptomyces beihaiensis</name>
    <dbReference type="NCBI Taxonomy" id="2984495"/>
    <lineage>
        <taxon>Bacteria</taxon>
        <taxon>Bacillati</taxon>
        <taxon>Actinomycetota</taxon>
        <taxon>Actinomycetes</taxon>
        <taxon>Kitasatosporales</taxon>
        <taxon>Streptomycetaceae</taxon>
        <taxon>Streptomyces</taxon>
    </lineage>
</organism>
<feature type="non-terminal residue" evidence="3">
    <location>
        <position position="1"/>
    </location>
</feature>
<evidence type="ECO:0000313" key="3">
    <source>
        <dbReference type="EMBL" id="MCX3058842.1"/>
    </source>
</evidence>
<dbReference type="Pfam" id="PF14021">
    <property type="entry name" value="TNT"/>
    <property type="match status" value="1"/>
</dbReference>
<keyword evidence="4" id="KW-1185">Reference proteome</keyword>